<keyword evidence="2" id="KW-0479">Metal-binding</keyword>
<dbReference type="InterPro" id="IPR002397">
    <property type="entry name" value="Cyt_P450_B"/>
</dbReference>
<dbReference type="SUPFAM" id="SSF48264">
    <property type="entry name" value="Cytochrome P450"/>
    <property type="match status" value="1"/>
</dbReference>
<comment type="similarity">
    <text evidence="1 2">Belongs to the cytochrome P450 family.</text>
</comment>
<evidence type="ECO:0000313" key="3">
    <source>
        <dbReference type="EMBL" id="MBC9794416.1"/>
    </source>
</evidence>
<dbReference type="InterPro" id="IPR017972">
    <property type="entry name" value="Cyt_P450_CS"/>
</dbReference>
<gene>
    <name evidence="3" type="ORF">IBL28_00435</name>
</gene>
<accession>A0A926JNE7</accession>
<dbReference type="GO" id="GO:0016705">
    <property type="term" value="F:oxidoreductase activity, acting on paired donors, with incorporation or reduction of molecular oxygen"/>
    <property type="evidence" value="ECO:0007669"/>
    <property type="project" value="InterPro"/>
</dbReference>
<protein>
    <submittedName>
        <fullName evidence="3">Cytochrome P450</fullName>
    </submittedName>
</protein>
<dbReference type="Gene3D" id="1.10.630.10">
    <property type="entry name" value="Cytochrome P450"/>
    <property type="match status" value="1"/>
</dbReference>
<evidence type="ECO:0000256" key="2">
    <source>
        <dbReference type="RuleBase" id="RU000461"/>
    </source>
</evidence>
<dbReference type="PANTHER" id="PTHR46696">
    <property type="entry name" value="P450, PUTATIVE (EUROFUNG)-RELATED"/>
    <property type="match status" value="1"/>
</dbReference>
<keyword evidence="2" id="KW-0560">Oxidoreductase</keyword>
<keyword evidence="2" id="KW-0349">Heme</keyword>
<keyword evidence="2" id="KW-0408">Iron</keyword>
<proteinExistence type="inferred from homology"/>
<keyword evidence="2" id="KW-0503">Monooxygenase</keyword>
<dbReference type="Proteomes" id="UP000653730">
    <property type="component" value="Unassembled WGS sequence"/>
</dbReference>
<name>A0A926JNE7_9FLAO</name>
<dbReference type="InterPro" id="IPR001128">
    <property type="entry name" value="Cyt_P450"/>
</dbReference>
<keyword evidence="4" id="KW-1185">Reference proteome</keyword>
<dbReference type="GO" id="GO:0005506">
    <property type="term" value="F:iron ion binding"/>
    <property type="evidence" value="ECO:0007669"/>
    <property type="project" value="InterPro"/>
</dbReference>
<dbReference type="AlphaFoldDB" id="A0A926JNE7"/>
<dbReference type="RefSeq" id="WP_187963572.1">
    <property type="nucleotide sequence ID" value="NZ_JACVDC010000001.1"/>
</dbReference>
<comment type="caution">
    <text evidence="3">The sequence shown here is derived from an EMBL/GenBank/DDBJ whole genome shotgun (WGS) entry which is preliminary data.</text>
</comment>
<dbReference type="EMBL" id="JACVDC010000001">
    <property type="protein sequence ID" value="MBC9794416.1"/>
    <property type="molecule type" value="Genomic_DNA"/>
</dbReference>
<evidence type="ECO:0000313" key="4">
    <source>
        <dbReference type="Proteomes" id="UP000653730"/>
    </source>
</evidence>
<dbReference type="PRINTS" id="PR00359">
    <property type="entry name" value="BP450"/>
</dbReference>
<dbReference type="PANTHER" id="PTHR46696:SF1">
    <property type="entry name" value="CYTOCHROME P450 YJIB-RELATED"/>
    <property type="match status" value="1"/>
</dbReference>
<sequence>MNTVFSPSEITDPFRVYAAMREECPIYRDTENNIWAVYGYRDCEFFLKNELAEIPGTHAEPEVPLNKYTRIIRENLVRRSNPPEQRELKESAMQLVRMMQPVKVSGILDELLKEAGIKRLDWTETVAKVLPVTVLLKSLLFREDDIAFILLHIPLIKMYMGNPQGQEEVKRLNAFSEKVYPLVKAHFRRVFPAMFFGEAHVSNLIGLCIQSYDAMRGLLGNSLLQYLYRKNAIQEKQGDYFRKLVIETLRFDPVFHNTRRILTEDVERGGRCLKKGEELLLVLASANRDASVFDRADTFDINRENNGEYLSFSSGMHRCPADHFSINLAKDTLEYIASRYKNIKLLKQRITYASMTNAKIPENIILKLSE</sequence>
<dbReference type="InterPro" id="IPR036396">
    <property type="entry name" value="Cyt_P450_sf"/>
</dbReference>
<dbReference type="PROSITE" id="PS00086">
    <property type="entry name" value="CYTOCHROME_P450"/>
    <property type="match status" value="1"/>
</dbReference>
<dbReference type="GO" id="GO:0020037">
    <property type="term" value="F:heme binding"/>
    <property type="evidence" value="ECO:0007669"/>
    <property type="project" value="InterPro"/>
</dbReference>
<reference evidence="3 4" key="1">
    <citation type="submission" date="2020-09" db="EMBL/GenBank/DDBJ databases">
        <title>Sinomicrobium weinanense sp. nov., a halophilic bacteria isolated from saline-alkali soil.</title>
        <authorList>
            <person name="Wu P."/>
            <person name="Ren H."/>
            <person name="Mei Y."/>
            <person name="Liang Y."/>
            <person name="Chen Z."/>
        </authorList>
    </citation>
    <scope>NUCLEOTIDE SEQUENCE [LARGE SCALE GENOMIC DNA]</scope>
    <source>
        <strain evidence="3 4">FJxs</strain>
    </source>
</reference>
<evidence type="ECO:0000256" key="1">
    <source>
        <dbReference type="ARBA" id="ARBA00010617"/>
    </source>
</evidence>
<organism evidence="3 4">
    <name type="scientific">Sinomicrobium weinanense</name>
    <dbReference type="NCBI Taxonomy" id="2842200"/>
    <lineage>
        <taxon>Bacteria</taxon>
        <taxon>Pseudomonadati</taxon>
        <taxon>Bacteroidota</taxon>
        <taxon>Flavobacteriia</taxon>
        <taxon>Flavobacteriales</taxon>
        <taxon>Flavobacteriaceae</taxon>
        <taxon>Sinomicrobium</taxon>
    </lineage>
</organism>
<dbReference type="GO" id="GO:0004497">
    <property type="term" value="F:monooxygenase activity"/>
    <property type="evidence" value="ECO:0007669"/>
    <property type="project" value="UniProtKB-KW"/>
</dbReference>
<dbReference type="Pfam" id="PF00067">
    <property type="entry name" value="p450"/>
    <property type="match status" value="1"/>
</dbReference>